<dbReference type="PROSITE" id="PS50076">
    <property type="entry name" value="DNAJ_2"/>
    <property type="match status" value="1"/>
</dbReference>
<dbReference type="GO" id="GO:0008270">
    <property type="term" value="F:zinc ion binding"/>
    <property type="evidence" value="ECO:0007669"/>
    <property type="project" value="UniProtKB-KW"/>
</dbReference>
<evidence type="ECO:0000256" key="1">
    <source>
        <dbReference type="ARBA" id="ARBA00022723"/>
    </source>
</evidence>
<dbReference type="InterPro" id="IPR001623">
    <property type="entry name" value="DnaJ_domain"/>
</dbReference>
<protein>
    <recommendedName>
        <fullName evidence="6">J domain-containing protein</fullName>
    </recommendedName>
</protein>
<sequence length="311" mass="35846">MNKETACEILGVSINSSSEKIKKAYRRLSLMHHPDRNNNSIDSNNLFQKINAAYEYINNIKSSERKKANTDKNISEKETTDIFNEFMKIFKKANFQNINVDDSSDNSNSKKDIDFDKFNLDIHKIFGVNMHHNSMKPIPIIKHIDITLKQAYEGCMIPLEIERWCINSNIKQKEKEKIYINIPPGVDNNEIIINREKGNILNDKNIGDVKIFIVVKNETKYVRKGLDLHYNKVITLKESLCGFSFDLQHISGEIYKINNNRGNIVSNGYSKTIKNLGMKRDNKIGNLVITFSVIMPESLTEETITKLENIL</sequence>
<organism evidence="7">
    <name type="scientific">viral metagenome</name>
    <dbReference type="NCBI Taxonomy" id="1070528"/>
    <lineage>
        <taxon>unclassified sequences</taxon>
        <taxon>metagenomes</taxon>
        <taxon>organismal metagenomes</taxon>
    </lineage>
</organism>
<name>A0A6C0JC02_9ZZZZ</name>
<dbReference type="Gene3D" id="1.10.287.110">
    <property type="entry name" value="DnaJ domain"/>
    <property type="match status" value="1"/>
</dbReference>
<reference evidence="7" key="1">
    <citation type="journal article" date="2020" name="Nature">
        <title>Giant virus diversity and host interactions through global metagenomics.</title>
        <authorList>
            <person name="Schulz F."/>
            <person name="Roux S."/>
            <person name="Paez-Espino D."/>
            <person name="Jungbluth S."/>
            <person name="Walsh D.A."/>
            <person name="Denef V.J."/>
            <person name="McMahon K.D."/>
            <person name="Konstantinidis K.T."/>
            <person name="Eloe-Fadrosh E.A."/>
            <person name="Kyrpides N.C."/>
            <person name="Woyke T."/>
        </authorList>
    </citation>
    <scope>NUCLEOTIDE SEQUENCE</scope>
    <source>
        <strain evidence="7">GVMAG-M-3300025890-48</strain>
    </source>
</reference>
<dbReference type="PRINTS" id="PR00625">
    <property type="entry name" value="JDOMAIN"/>
</dbReference>
<evidence type="ECO:0000256" key="4">
    <source>
        <dbReference type="ARBA" id="ARBA00022833"/>
    </source>
</evidence>
<dbReference type="PANTHER" id="PTHR24078">
    <property type="entry name" value="DNAJ HOMOLOG SUBFAMILY C MEMBER"/>
    <property type="match status" value="1"/>
</dbReference>
<dbReference type="InterPro" id="IPR002939">
    <property type="entry name" value="DnaJ_C"/>
</dbReference>
<evidence type="ECO:0000256" key="3">
    <source>
        <dbReference type="ARBA" id="ARBA00022771"/>
    </source>
</evidence>
<evidence type="ECO:0000259" key="6">
    <source>
        <dbReference type="PROSITE" id="PS50076"/>
    </source>
</evidence>
<evidence type="ECO:0000256" key="2">
    <source>
        <dbReference type="ARBA" id="ARBA00022737"/>
    </source>
</evidence>
<keyword evidence="2" id="KW-0677">Repeat</keyword>
<keyword evidence="5" id="KW-0143">Chaperone</keyword>
<dbReference type="CDD" id="cd06257">
    <property type="entry name" value="DnaJ"/>
    <property type="match status" value="1"/>
</dbReference>
<dbReference type="EMBL" id="MN740371">
    <property type="protein sequence ID" value="QHU03182.1"/>
    <property type="molecule type" value="Genomic_DNA"/>
</dbReference>
<dbReference type="Pfam" id="PF01556">
    <property type="entry name" value="DnaJ_C"/>
    <property type="match status" value="1"/>
</dbReference>
<dbReference type="AlphaFoldDB" id="A0A6C0JC02"/>
<dbReference type="InterPro" id="IPR051339">
    <property type="entry name" value="DnaJ_subfamily_B"/>
</dbReference>
<keyword evidence="4" id="KW-0862">Zinc</keyword>
<dbReference type="SUPFAM" id="SSF49493">
    <property type="entry name" value="HSP40/DnaJ peptide-binding domain"/>
    <property type="match status" value="2"/>
</dbReference>
<evidence type="ECO:0000256" key="5">
    <source>
        <dbReference type="ARBA" id="ARBA00023186"/>
    </source>
</evidence>
<dbReference type="GO" id="GO:0005829">
    <property type="term" value="C:cytosol"/>
    <property type="evidence" value="ECO:0007669"/>
    <property type="project" value="TreeGrafter"/>
</dbReference>
<dbReference type="PANTHER" id="PTHR24078:SF553">
    <property type="entry name" value="DNAJ HOMOLOG SUBFAMILY B MEMBER 5"/>
    <property type="match status" value="1"/>
</dbReference>
<accession>A0A6C0JC02</accession>
<dbReference type="GO" id="GO:0051087">
    <property type="term" value="F:protein-folding chaperone binding"/>
    <property type="evidence" value="ECO:0007669"/>
    <property type="project" value="TreeGrafter"/>
</dbReference>
<feature type="domain" description="J" evidence="6">
    <location>
        <begin position="5"/>
        <end position="74"/>
    </location>
</feature>
<dbReference type="SUPFAM" id="SSF46565">
    <property type="entry name" value="Chaperone J-domain"/>
    <property type="match status" value="1"/>
</dbReference>
<dbReference type="Pfam" id="PF00226">
    <property type="entry name" value="DnaJ"/>
    <property type="match status" value="1"/>
</dbReference>
<dbReference type="Gene3D" id="2.60.260.20">
    <property type="entry name" value="Urease metallochaperone UreE, N-terminal domain"/>
    <property type="match status" value="2"/>
</dbReference>
<dbReference type="GO" id="GO:0051082">
    <property type="term" value="F:unfolded protein binding"/>
    <property type="evidence" value="ECO:0007669"/>
    <property type="project" value="InterPro"/>
</dbReference>
<evidence type="ECO:0000313" key="7">
    <source>
        <dbReference type="EMBL" id="QHU03182.1"/>
    </source>
</evidence>
<dbReference type="FunFam" id="2.60.260.20:FF:000003">
    <property type="entry name" value="DnaJ subfamily A member 2"/>
    <property type="match status" value="1"/>
</dbReference>
<dbReference type="GO" id="GO:0006457">
    <property type="term" value="P:protein folding"/>
    <property type="evidence" value="ECO:0007669"/>
    <property type="project" value="InterPro"/>
</dbReference>
<keyword evidence="3" id="KW-0863">Zinc-finger</keyword>
<dbReference type="InterPro" id="IPR036869">
    <property type="entry name" value="J_dom_sf"/>
</dbReference>
<dbReference type="CDD" id="cd10747">
    <property type="entry name" value="DnaJ_C"/>
    <property type="match status" value="1"/>
</dbReference>
<dbReference type="InterPro" id="IPR008971">
    <property type="entry name" value="HSP40/DnaJ_pept-bd"/>
</dbReference>
<keyword evidence="1" id="KW-0479">Metal-binding</keyword>
<dbReference type="SMART" id="SM00271">
    <property type="entry name" value="DnaJ"/>
    <property type="match status" value="1"/>
</dbReference>
<proteinExistence type="predicted"/>